<dbReference type="NCBIfam" id="TIGR00026">
    <property type="entry name" value="hi_GC_TIGR00026"/>
    <property type="match status" value="1"/>
</dbReference>
<dbReference type="Gene3D" id="2.30.110.10">
    <property type="entry name" value="Electron Transport, Fmn-binding Protein, Chain A"/>
    <property type="match status" value="1"/>
</dbReference>
<name>A0ABP8EQS2_9MICO</name>
<proteinExistence type="predicted"/>
<dbReference type="Proteomes" id="UP001499841">
    <property type="component" value="Unassembled WGS sequence"/>
</dbReference>
<evidence type="ECO:0000313" key="1">
    <source>
        <dbReference type="EMBL" id="GAA4286356.1"/>
    </source>
</evidence>
<evidence type="ECO:0000313" key="2">
    <source>
        <dbReference type="Proteomes" id="UP001499841"/>
    </source>
</evidence>
<keyword evidence="2" id="KW-1185">Reference proteome</keyword>
<sequence>MSPIPHAVARANRHVLNPLMSRVAGRLPLFGLLTHVGRRSGRAYTIPINVFPDGEGGYRVALTYGRDAEWVRNVLAAGGCTLLTRGRVVQLGEPQLVHDPARSWAPVPVRQLLGLIHAPDVLFLHGS</sequence>
<dbReference type="InterPro" id="IPR004378">
    <property type="entry name" value="F420H2_quin_Rdtase"/>
</dbReference>
<protein>
    <submittedName>
        <fullName evidence="1">Nitroreductase family deazaflavin-dependent oxidoreductase</fullName>
    </submittedName>
</protein>
<organism evidence="1 2">
    <name type="scientific">Georgenia daeguensis</name>
    <dbReference type="NCBI Taxonomy" id="908355"/>
    <lineage>
        <taxon>Bacteria</taxon>
        <taxon>Bacillati</taxon>
        <taxon>Actinomycetota</taxon>
        <taxon>Actinomycetes</taxon>
        <taxon>Micrococcales</taxon>
        <taxon>Bogoriellaceae</taxon>
        <taxon>Georgenia</taxon>
    </lineage>
</organism>
<accession>A0ABP8EQS2</accession>
<dbReference type="InterPro" id="IPR012349">
    <property type="entry name" value="Split_barrel_FMN-bd"/>
</dbReference>
<gene>
    <name evidence="1" type="ORF">GCM10022262_07150</name>
</gene>
<reference evidence="2" key="1">
    <citation type="journal article" date="2019" name="Int. J. Syst. Evol. Microbiol.">
        <title>The Global Catalogue of Microorganisms (GCM) 10K type strain sequencing project: providing services to taxonomists for standard genome sequencing and annotation.</title>
        <authorList>
            <consortium name="The Broad Institute Genomics Platform"/>
            <consortium name="The Broad Institute Genome Sequencing Center for Infectious Disease"/>
            <person name="Wu L."/>
            <person name="Ma J."/>
        </authorList>
    </citation>
    <scope>NUCLEOTIDE SEQUENCE [LARGE SCALE GENOMIC DNA]</scope>
    <source>
        <strain evidence="2">JCM 17459</strain>
    </source>
</reference>
<comment type="caution">
    <text evidence="1">The sequence shown here is derived from an EMBL/GenBank/DDBJ whole genome shotgun (WGS) entry which is preliminary data.</text>
</comment>
<dbReference type="EMBL" id="BAABBA010000003">
    <property type="protein sequence ID" value="GAA4286356.1"/>
    <property type="molecule type" value="Genomic_DNA"/>
</dbReference>
<dbReference type="RefSeq" id="WP_345037789.1">
    <property type="nucleotide sequence ID" value="NZ_BAABBA010000003.1"/>
</dbReference>